<dbReference type="AlphaFoldDB" id="A0A940PA23"/>
<dbReference type="Proteomes" id="UP000674938">
    <property type="component" value="Unassembled WGS sequence"/>
</dbReference>
<feature type="binding site" evidence="5">
    <location>
        <position position="110"/>
    </location>
    <ligand>
        <name>Mn(2+)</name>
        <dbReference type="ChEBI" id="CHEBI:29035"/>
        <label>2</label>
    </ligand>
</feature>
<comment type="cofactor">
    <cofactor evidence="5">
        <name>Mn(2+)</name>
        <dbReference type="ChEBI" id="CHEBI:29035"/>
    </cofactor>
    <text evidence="5">The Mn(2+) ion enhances activity.</text>
</comment>
<evidence type="ECO:0000256" key="5">
    <source>
        <dbReference type="PIRSR" id="PIRSR005962-1"/>
    </source>
</evidence>
<evidence type="ECO:0000313" key="7">
    <source>
        <dbReference type="EMBL" id="MBP1042391.1"/>
    </source>
</evidence>
<protein>
    <submittedName>
        <fullName evidence="7">Amidohydrolase</fullName>
    </submittedName>
</protein>
<gene>
    <name evidence="7" type="ORF">I6N95_15330</name>
</gene>
<dbReference type="Gene3D" id="3.30.70.360">
    <property type="match status" value="1"/>
</dbReference>
<evidence type="ECO:0000256" key="2">
    <source>
        <dbReference type="ARBA" id="ARBA00022801"/>
    </source>
</evidence>
<dbReference type="GO" id="GO:0046872">
    <property type="term" value="F:metal ion binding"/>
    <property type="evidence" value="ECO:0007669"/>
    <property type="project" value="UniProtKB-KW"/>
</dbReference>
<comment type="caution">
    <text evidence="7">The sequence shown here is derived from an EMBL/GenBank/DDBJ whole genome shotgun (WGS) entry which is preliminary data.</text>
</comment>
<dbReference type="SUPFAM" id="SSF55031">
    <property type="entry name" value="Bacterial exopeptidase dimerisation domain"/>
    <property type="match status" value="1"/>
</dbReference>
<feature type="domain" description="Peptidase M20 dimerisation" evidence="6">
    <location>
        <begin position="192"/>
        <end position="281"/>
    </location>
</feature>
<dbReference type="EMBL" id="JAEEGA010000010">
    <property type="protein sequence ID" value="MBP1042391.1"/>
    <property type="molecule type" value="Genomic_DNA"/>
</dbReference>
<dbReference type="SUPFAM" id="SSF53187">
    <property type="entry name" value="Zn-dependent exopeptidases"/>
    <property type="match status" value="1"/>
</dbReference>
<feature type="binding site" evidence="5">
    <location>
        <position position="168"/>
    </location>
    <ligand>
        <name>Mn(2+)</name>
        <dbReference type="ChEBI" id="CHEBI:29035"/>
        <label>2</label>
    </ligand>
</feature>
<sequence>MKTKELIDLLNQEVDRHREELLRIREDLHRIPELAFREFFTTDYIENYLVELPGISSYRVSDTGLVAELTSETFGKRLAIRADIDGLPVTEETGLAFSSEHPGQMHACGHDGHMAALLIAAKILSQHRHLLKGSLRFLFQPAEEVGKGANLFISKGVLQDVDYLFGLHLWTPLATSLVGVNEGALMAAGDFFDIVIKGKGGHGAMPQETIDPIVIGANLITSLQTIVSRNLAPIKTGVVSVTSLHGGNSYNVIPESLTLKGTLRALSLTDMEFLYGKIESLTHDICQAYGGKGVVTFASRPEAYPLINNPYYAKKIKKGLQAGLMEAKSREIEPTLAGDDFSQYSKTGVSSCYVFVGSGGLTKDYPHHHPKFNVSPASIVTAAKTYLHAVRLTNMVESDDERAG</sequence>
<dbReference type="FunFam" id="3.30.70.360:FF:000001">
    <property type="entry name" value="N-acetyldiaminopimelate deacetylase"/>
    <property type="match status" value="1"/>
</dbReference>
<dbReference type="InterPro" id="IPR036264">
    <property type="entry name" value="Bact_exopeptidase_dim_dom"/>
</dbReference>
<dbReference type="NCBIfam" id="TIGR01891">
    <property type="entry name" value="amidohydrolases"/>
    <property type="match status" value="1"/>
</dbReference>
<dbReference type="InterPro" id="IPR011650">
    <property type="entry name" value="Peptidase_M20_dimer"/>
</dbReference>
<evidence type="ECO:0000256" key="4">
    <source>
        <dbReference type="ARBA" id="ARBA00023154"/>
    </source>
</evidence>
<keyword evidence="8" id="KW-1185">Reference proteome</keyword>
<evidence type="ECO:0000256" key="3">
    <source>
        <dbReference type="ARBA" id="ARBA00022915"/>
    </source>
</evidence>
<dbReference type="Pfam" id="PF01546">
    <property type="entry name" value="Peptidase_M20"/>
    <property type="match status" value="1"/>
</dbReference>
<evidence type="ECO:0000259" key="6">
    <source>
        <dbReference type="Pfam" id="PF07687"/>
    </source>
</evidence>
<dbReference type="PANTHER" id="PTHR11014:SF63">
    <property type="entry name" value="METALLOPEPTIDASE, PUTATIVE (AFU_ORTHOLOGUE AFUA_6G09600)-RELATED"/>
    <property type="match status" value="1"/>
</dbReference>
<evidence type="ECO:0000256" key="1">
    <source>
        <dbReference type="ARBA" id="ARBA00022605"/>
    </source>
</evidence>
<dbReference type="GO" id="GO:0050118">
    <property type="term" value="F:N-acetyldiaminopimelate deacetylase activity"/>
    <property type="evidence" value="ECO:0007669"/>
    <property type="project" value="UniProtKB-ARBA"/>
</dbReference>
<dbReference type="PIRSF" id="PIRSF005962">
    <property type="entry name" value="Pept_M20D_amidohydro"/>
    <property type="match status" value="1"/>
</dbReference>
<reference evidence="7" key="1">
    <citation type="submission" date="2020-12" db="EMBL/GenBank/DDBJ databases">
        <title>Vagococcus allomyrinae sp. nov. and Enterococcus lavae sp. nov., isolated from the larvae of Allomyrina dichotoma.</title>
        <authorList>
            <person name="Lee S.D."/>
        </authorList>
    </citation>
    <scope>NUCLEOTIDE SEQUENCE</scope>
    <source>
        <strain evidence="7">BWB3-3</strain>
    </source>
</reference>
<dbReference type="RefSeq" id="WP_209529534.1">
    <property type="nucleotide sequence ID" value="NZ_JAEEGA010000010.1"/>
</dbReference>
<evidence type="ECO:0000313" key="8">
    <source>
        <dbReference type="Proteomes" id="UP000674938"/>
    </source>
</evidence>
<feature type="binding site" evidence="5">
    <location>
        <position position="144"/>
    </location>
    <ligand>
        <name>Mn(2+)</name>
        <dbReference type="ChEBI" id="CHEBI:29035"/>
        <label>2</label>
    </ligand>
</feature>
<keyword evidence="5" id="KW-0464">Manganese</keyword>
<keyword evidence="2" id="KW-0378">Hydrolase</keyword>
<dbReference type="GO" id="GO:0009085">
    <property type="term" value="P:lysine biosynthetic process"/>
    <property type="evidence" value="ECO:0007669"/>
    <property type="project" value="UniProtKB-KW"/>
</dbReference>
<dbReference type="InterPro" id="IPR002933">
    <property type="entry name" value="Peptidase_M20"/>
</dbReference>
<feature type="binding site" evidence="5">
    <location>
        <position position="108"/>
    </location>
    <ligand>
        <name>Mn(2+)</name>
        <dbReference type="ChEBI" id="CHEBI:29035"/>
        <label>2</label>
    </ligand>
</feature>
<keyword evidence="4" id="KW-0457">Lysine biosynthesis</keyword>
<dbReference type="PANTHER" id="PTHR11014">
    <property type="entry name" value="PEPTIDASE M20 FAMILY MEMBER"/>
    <property type="match status" value="1"/>
</dbReference>
<dbReference type="Gene3D" id="3.40.630.10">
    <property type="entry name" value="Zn peptidases"/>
    <property type="match status" value="1"/>
</dbReference>
<name>A0A940PA23_9ENTE</name>
<accession>A0A940PA23</accession>
<feature type="binding site" evidence="5">
    <location>
        <position position="368"/>
    </location>
    <ligand>
        <name>Mn(2+)</name>
        <dbReference type="ChEBI" id="CHEBI:29035"/>
        <label>2</label>
    </ligand>
</feature>
<organism evidence="7 8">
    <name type="scientific">Vagococcus allomyrinae</name>
    <dbReference type="NCBI Taxonomy" id="2794353"/>
    <lineage>
        <taxon>Bacteria</taxon>
        <taxon>Bacillati</taxon>
        <taxon>Bacillota</taxon>
        <taxon>Bacilli</taxon>
        <taxon>Lactobacillales</taxon>
        <taxon>Enterococcaceae</taxon>
        <taxon>Vagococcus</taxon>
    </lineage>
</organism>
<proteinExistence type="predicted"/>
<keyword evidence="1" id="KW-0028">Amino-acid biosynthesis</keyword>
<dbReference type="InterPro" id="IPR017439">
    <property type="entry name" value="Amidohydrolase"/>
</dbReference>
<keyword evidence="5" id="KW-0479">Metal-binding</keyword>
<dbReference type="Pfam" id="PF07687">
    <property type="entry name" value="M20_dimer"/>
    <property type="match status" value="1"/>
</dbReference>
<dbReference type="GO" id="GO:0019877">
    <property type="term" value="P:diaminopimelate biosynthetic process"/>
    <property type="evidence" value="ECO:0007669"/>
    <property type="project" value="UniProtKB-KW"/>
</dbReference>
<keyword evidence="3" id="KW-0220">Diaminopimelate biosynthesis</keyword>